<feature type="transmembrane region" description="Helical" evidence="14">
    <location>
        <begin position="21"/>
        <end position="50"/>
    </location>
</feature>
<dbReference type="Pfam" id="PF01033">
    <property type="entry name" value="Somatomedin_B"/>
    <property type="match status" value="1"/>
</dbReference>
<dbReference type="GO" id="GO:0016787">
    <property type="term" value="F:hydrolase activity"/>
    <property type="evidence" value="ECO:0007669"/>
    <property type="project" value="UniProtKB-KW"/>
</dbReference>
<dbReference type="PROSITE" id="PS51959">
    <property type="entry name" value="ENDOU"/>
    <property type="match status" value="1"/>
</dbReference>
<evidence type="ECO:0000259" key="16">
    <source>
        <dbReference type="PROSITE" id="PS51959"/>
    </source>
</evidence>
<evidence type="ECO:0000256" key="3">
    <source>
        <dbReference type="ARBA" id="ARBA00011245"/>
    </source>
</evidence>
<keyword evidence="6 12" id="KW-0255">Endonuclease</keyword>
<keyword evidence="10 12" id="KW-0464">Manganese</keyword>
<accession>A0AAD8EVF5</accession>
<evidence type="ECO:0000256" key="1">
    <source>
        <dbReference type="ARBA" id="ARBA00001936"/>
    </source>
</evidence>
<name>A0AAD8EVF5_BIOPF</name>
<keyword evidence="14" id="KW-0472">Membrane</keyword>
<dbReference type="InterPro" id="IPR001212">
    <property type="entry name" value="Somatomedin_B_dom"/>
</dbReference>
<evidence type="ECO:0000256" key="10">
    <source>
        <dbReference type="ARBA" id="ARBA00023211"/>
    </source>
</evidence>
<comment type="cofactor">
    <cofactor evidence="1 12">
        <name>Mn(2+)</name>
        <dbReference type="ChEBI" id="CHEBI:29035"/>
    </cofactor>
</comment>
<evidence type="ECO:0000256" key="5">
    <source>
        <dbReference type="ARBA" id="ARBA00022723"/>
    </source>
</evidence>
<keyword evidence="8 12" id="KW-0694">RNA-binding</keyword>
<comment type="catalytic activity">
    <reaction evidence="12">
        <text>ribonucleotidyl-uridine-RNA = a 5'-end dephospho-uridine-RNA + a 3'-end 2',3'-cyclophospho-ribonucleotide-RNA</text>
        <dbReference type="Rhea" id="RHEA:67792"/>
        <dbReference type="Rhea" id="RHEA-COMP:10464"/>
        <dbReference type="Rhea" id="RHEA-COMP:17354"/>
        <dbReference type="Rhea" id="RHEA-COMP:17356"/>
        <dbReference type="ChEBI" id="CHEBI:83064"/>
        <dbReference type="ChEBI" id="CHEBI:173117"/>
        <dbReference type="ChEBI" id="CHEBI:173224"/>
    </reaction>
</comment>
<keyword evidence="18" id="KW-1185">Reference proteome</keyword>
<evidence type="ECO:0000313" key="18">
    <source>
        <dbReference type="Proteomes" id="UP001233172"/>
    </source>
</evidence>
<evidence type="ECO:0000256" key="14">
    <source>
        <dbReference type="SAM" id="Phobius"/>
    </source>
</evidence>
<dbReference type="GO" id="GO:0003723">
    <property type="term" value="F:RNA binding"/>
    <property type="evidence" value="ECO:0007669"/>
    <property type="project" value="UniProtKB-UniRule"/>
</dbReference>
<feature type="domain" description="SMB" evidence="15">
    <location>
        <begin position="62"/>
        <end position="105"/>
    </location>
</feature>
<reference evidence="17" key="1">
    <citation type="journal article" date="2023" name="PLoS Negl. Trop. Dis.">
        <title>A genome sequence for Biomphalaria pfeifferi, the major vector snail for the human-infecting parasite Schistosoma mansoni.</title>
        <authorList>
            <person name="Bu L."/>
            <person name="Lu L."/>
            <person name="Laidemitt M.R."/>
            <person name="Zhang S.M."/>
            <person name="Mutuku M."/>
            <person name="Mkoji G."/>
            <person name="Steinauer M."/>
            <person name="Loker E.S."/>
        </authorList>
    </citation>
    <scope>NUCLEOTIDE SEQUENCE</scope>
    <source>
        <strain evidence="17">KasaAsao</strain>
    </source>
</reference>
<keyword evidence="14" id="KW-1133">Transmembrane helix</keyword>
<proteinExistence type="inferred from homology"/>
<dbReference type="PANTHER" id="PTHR12439:SF42">
    <property type="entry name" value="ENDORIBONUCLEASE-RELATED"/>
    <property type="match status" value="1"/>
</dbReference>
<feature type="domain" description="EndoU" evidence="16">
    <location>
        <begin position="112"/>
        <end position="373"/>
    </location>
</feature>
<evidence type="ECO:0000313" key="17">
    <source>
        <dbReference type="EMBL" id="KAK0040878.1"/>
    </source>
</evidence>
<reference evidence="17" key="2">
    <citation type="submission" date="2023-04" db="EMBL/GenBank/DDBJ databases">
        <authorList>
            <person name="Bu L."/>
            <person name="Lu L."/>
            <person name="Laidemitt M.R."/>
            <person name="Zhang S.M."/>
            <person name="Mutuku M."/>
            <person name="Mkoji G."/>
            <person name="Steinauer M."/>
            <person name="Loker E.S."/>
        </authorList>
    </citation>
    <scope>NUCLEOTIDE SEQUENCE</scope>
    <source>
        <strain evidence="17">KasaAsao</strain>
        <tissue evidence="17">Whole Snail</tissue>
    </source>
</reference>
<evidence type="ECO:0000256" key="13">
    <source>
        <dbReference type="SAM" id="MobiDB-lite"/>
    </source>
</evidence>
<dbReference type="SUPFAM" id="SSF90188">
    <property type="entry name" value="Somatomedin B domain"/>
    <property type="match status" value="1"/>
</dbReference>
<dbReference type="Gene3D" id="4.10.410.20">
    <property type="match status" value="1"/>
</dbReference>
<dbReference type="EC" id="4.6.1.-" evidence="12"/>
<keyword evidence="11" id="KW-0456">Lyase</keyword>
<dbReference type="EMBL" id="JASAOG010000299">
    <property type="protein sequence ID" value="KAK0040878.1"/>
    <property type="molecule type" value="Genomic_DNA"/>
</dbReference>
<dbReference type="InterPro" id="IPR037227">
    <property type="entry name" value="EndoU-like"/>
</dbReference>
<protein>
    <recommendedName>
        <fullName evidence="12">Uridylate-specific endoribonuclease</fullName>
        <ecNumber evidence="12">4.6.1.-</ecNumber>
    </recommendedName>
</protein>
<dbReference type="Pfam" id="PF09412">
    <property type="entry name" value="XendoU"/>
    <property type="match status" value="1"/>
</dbReference>
<dbReference type="InterPro" id="IPR036024">
    <property type="entry name" value="Somatomedin_B-like_dom_sf"/>
</dbReference>
<evidence type="ECO:0000256" key="4">
    <source>
        <dbReference type="ARBA" id="ARBA00022722"/>
    </source>
</evidence>
<sequence length="482" mass="53206">MNRFSIISKIFMIEAKNEWTAVYSVQFFTVSCLIAICALIGVKLCTYFWINNDIKDSDIVLSVDTCHNRCNAAHDASKICQCNSACLRFNDCCSDYTALCAGGTTVAPSSATCQSLAAVSNELWANDVNRLSGADITVNYQTQVADGTTSDRSSGKFFTHVNEAKLSTGTYKLLSDLFNNYDPTKGNRETATTQELNEDNAFLDAILATKVMASLLKFLQCKGIVHSQSELKTTLKKLWFDFYSRSGTGTIPDTSGFEHMMVGEYKDGNTVNGFHNWVSFYEKEKAGTLNYFGYVKKANPEIVGAAFSWANHVKTMGSFFIGVSPEFEIAVYSLCFLTNPGKACQISLNNIPVTIMSYSKDGHIATAYASERKIHGTVAPSGNGPDVTTEQNVQFSSHIADSPIHKTNRSKQRKDSKRKKKKAVIQLLTPHKVDELANHRNSSGFEPDHAKIRNGKVQTKKKVKLVQETKSNVTSHGTKLQP</sequence>
<dbReference type="GO" id="GO:0016829">
    <property type="term" value="F:lyase activity"/>
    <property type="evidence" value="ECO:0007669"/>
    <property type="project" value="UniProtKB-KW"/>
</dbReference>
<comment type="caution">
    <text evidence="17">The sequence shown here is derived from an EMBL/GenBank/DDBJ whole genome shotgun (WGS) entry which is preliminary data.</text>
</comment>
<feature type="compositionally biased region" description="Basic residues" evidence="13">
    <location>
        <begin position="452"/>
        <end position="464"/>
    </location>
</feature>
<keyword evidence="7 12" id="KW-0378">Hydrolase</keyword>
<dbReference type="PROSITE" id="PS00524">
    <property type="entry name" value="SMB_1"/>
    <property type="match status" value="1"/>
</dbReference>
<evidence type="ECO:0000256" key="11">
    <source>
        <dbReference type="ARBA" id="ARBA00023239"/>
    </source>
</evidence>
<evidence type="ECO:0000256" key="8">
    <source>
        <dbReference type="ARBA" id="ARBA00022884"/>
    </source>
</evidence>
<dbReference type="PROSITE" id="PS50958">
    <property type="entry name" value="SMB_2"/>
    <property type="match status" value="1"/>
</dbReference>
<dbReference type="InterPro" id="IPR018998">
    <property type="entry name" value="EndoU_C"/>
</dbReference>
<evidence type="ECO:0000256" key="2">
    <source>
        <dbReference type="ARBA" id="ARBA00010168"/>
    </source>
</evidence>
<dbReference type="SUPFAM" id="SSF142877">
    <property type="entry name" value="EndoU-like"/>
    <property type="match status" value="1"/>
</dbReference>
<feature type="compositionally biased region" description="Polar residues" evidence="13">
    <location>
        <begin position="471"/>
        <end position="482"/>
    </location>
</feature>
<evidence type="ECO:0000256" key="12">
    <source>
        <dbReference type="RuleBase" id="RU367085"/>
    </source>
</evidence>
<comment type="similarity">
    <text evidence="2 12">Belongs to the ENDOU family.</text>
</comment>
<feature type="region of interest" description="Disordered" evidence="13">
    <location>
        <begin position="398"/>
        <end position="482"/>
    </location>
</feature>
<evidence type="ECO:0000259" key="15">
    <source>
        <dbReference type="PROSITE" id="PS50958"/>
    </source>
</evidence>
<evidence type="ECO:0000256" key="6">
    <source>
        <dbReference type="ARBA" id="ARBA00022759"/>
    </source>
</evidence>
<dbReference type="GO" id="GO:0004521">
    <property type="term" value="F:RNA endonuclease activity"/>
    <property type="evidence" value="ECO:0007669"/>
    <property type="project" value="UniProtKB-UniRule"/>
</dbReference>
<organism evidence="17 18">
    <name type="scientific">Biomphalaria pfeifferi</name>
    <name type="common">Bloodfluke planorb</name>
    <name type="synonym">Freshwater snail</name>
    <dbReference type="NCBI Taxonomy" id="112525"/>
    <lineage>
        <taxon>Eukaryota</taxon>
        <taxon>Metazoa</taxon>
        <taxon>Spiralia</taxon>
        <taxon>Lophotrochozoa</taxon>
        <taxon>Mollusca</taxon>
        <taxon>Gastropoda</taxon>
        <taxon>Heterobranchia</taxon>
        <taxon>Euthyneura</taxon>
        <taxon>Panpulmonata</taxon>
        <taxon>Hygrophila</taxon>
        <taxon>Lymnaeoidea</taxon>
        <taxon>Planorbidae</taxon>
        <taxon>Biomphalaria</taxon>
    </lineage>
</organism>
<keyword evidence="9" id="KW-1015">Disulfide bond</keyword>
<evidence type="ECO:0000256" key="9">
    <source>
        <dbReference type="ARBA" id="ARBA00023157"/>
    </source>
</evidence>
<feature type="compositionally biased region" description="Basic residues" evidence="13">
    <location>
        <begin position="406"/>
        <end position="423"/>
    </location>
</feature>
<evidence type="ECO:0000256" key="7">
    <source>
        <dbReference type="ARBA" id="ARBA00022801"/>
    </source>
</evidence>
<dbReference type="Proteomes" id="UP001233172">
    <property type="component" value="Unassembled WGS sequence"/>
</dbReference>
<dbReference type="InterPro" id="IPR039787">
    <property type="entry name" value="ENDOU"/>
</dbReference>
<dbReference type="SMART" id="SM00201">
    <property type="entry name" value="SO"/>
    <property type="match status" value="1"/>
</dbReference>
<comment type="subunit">
    <text evidence="3 12">Monomer.</text>
</comment>
<dbReference type="GO" id="GO:0046872">
    <property type="term" value="F:metal ion binding"/>
    <property type="evidence" value="ECO:0007669"/>
    <property type="project" value="UniProtKB-UniRule"/>
</dbReference>
<dbReference type="AlphaFoldDB" id="A0AAD8EVF5"/>
<gene>
    <name evidence="17" type="ORF">Bpfe_029688</name>
</gene>
<keyword evidence="5 12" id="KW-0479">Metal-binding</keyword>
<keyword evidence="14" id="KW-0812">Transmembrane</keyword>
<dbReference type="PANTHER" id="PTHR12439">
    <property type="entry name" value="PLACENTAL PROTEIN 11-RELATED"/>
    <property type="match status" value="1"/>
</dbReference>
<dbReference type="PROSITE" id="PS51257">
    <property type="entry name" value="PROKAR_LIPOPROTEIN"/>
    <property type="match status" value="1"/>
</dbReference>
<dbReference type="CDD" id="cd21159">
    <property type="entry name" value="XendoU"/>
    <property type="match status" value="1"/>
</dbReference>
<keyword evidence="4 12" id="KW-0540">Nuclease</keyword>